<dbReference type="EMBL" id="CP031226">
    <property type="protein sequence ID" value="AXH59432.1"/>
    <property type="molecule type" value="Genomic_DNA"/>
</dbReference>
<dbReference type="Proteomes" id="UP000006426">
    <property type="component" value="Plasmid pmppla107"/>
</dbReference>
<dbReference type="GO" id="GO:0016791">
    <property type="term" value="F:phosphatase activity"/>
    <property type="evidence" value="ECO:0007669"/>
    <property type="project" value="TreeGrafter"/>
</dbReference>
<proteinExistence type="predicted"/>
<dbReference type="SUPFAM" id="SSF56300">
    <property type="entry name" value="Metallo-dependent phosphatases"/>
    <property type="match status" value="1"/>
</dbReference>
<reference evidence="1 2" key="1">
    <citation type="journal article" date="2011" name="PLoS Pathog.">
        <title>Dynamic evolution of pathogenicity revealed by sequencing and comparative genomics of 19 Pseudomonas syringae isolates.</title>
        <authorList>
            <person name="Baltrus D.A."/>
            <person name="Nishimura M.T."/>
            <person name="Romanchuk A."/>
            <person name="Chang J.H."/>
            <person name="Mukhtar M.S."/>
            <person name="Cherkis K."/>
            <person name="Roach J."/>
            <person name="Grant S.R."/>
            <person name="Jones C.D."/>
            <person name="Dangl J.L."/>
        </authorList>
    </citation>
    <scope>NUCLEOTIDE SEQUENCE [LARGE SCALE GENOMIC DNA]</scope>
    <source>
        <strain evidence="1 2">M301315</strain>
    </source>
</reference>
<dbReference type="PANTHER" id="PTHR42850">
    <property type="entry name" value="METALLOPHOSPHOESTERASE"/>
    <property type="match status" value="1"/>
</dbReference>
<dbReference type="GO" id="GO:0005737">
    <property type="term" value="C:cytoplasm"/>
    <property type="evidence" value="ECO:0007669"/>
    <property type="project" value="TreeGrafter"/>
</dbReference>
<protein>
    <submittedName>
        <fullName evidence="1">Serine/threonine protein phosphatase</fullName>
    </submittedName>
</protein>
<gene>
    <name evidence="1" type="ORF">PLA107_029850</name>
</gene>
<dbReference type="GeneID" id="39474344"/>
<keyword evidence="1" id="KW-0614">Plasmid</keyword>
<evidence type="ECO:0000313" key="2">
    <source>
        <dbReference type="Proteomes" id="UP000006426"/>
    </source>
</evidence>
<dbReference type="RefSeq" id="WP_005742389.1">
    <property type="nucleotide sequence ID" value="NZ_CP031226.1"/>
</dbReference>
<accession>A0AAD0M5V0</accession>
<sequence>MNIERLSLPEGGRVFAISELHGHFPALNTFLEKVGFHPSSDRVVLLGNFLGFAPSSWQAVSYLGKPWIRAVIGQNEADVLTKLNDHNSQHQTLVGQWLPMMTEVAKAQLHYALAKLPAAIEWDTQQGLVVFSQAPLPADQAWEAVSEELSRTDSPLTAMSLFMRRLDTLGCMGRLGKGPERPAVGVSWSVSGYSVDRVERDRFVHKNRVIIPSAARIAQNVCYDSASILGNLEMTSFINKSESSPCQLDLHSELYLKKSFFTNLH</sequence>
<dbReference type="Gene3D" id="3.60.21.10">
    <property type="match status" value="1"/>
</dbReference>
<evidence type="ECO:0000313" key="1">
    <source>
        <dbReference type="EMBL" id="AXH59432.1"/>
    </source>
</evidence>
<dbReference type="AlphaFoldDB" id="A0AAD0M5V0"/>
<geneLocation type="plasmid" evidence="2">
    <name>pmppla107</name>
</geneLocation>
<dbReference type="InterPro" id="IPR029052">
    <property type="entry name" value="Metallo-depent_PP-like"/>
</dbReference>
<organism evidence="1 2">
    <name type="scientific">Pseudomonas amygdali pv. lachrymans str. M301315</name>
    <dbReference type="NCBI Taxonomy" id="629260"/>
    <lineage>
        <taxon>Bacteria</taxon>
        <taxon>Pseudomonadati</taxon>
        <taxon>Pseudomonadota</taxon>
        <taxon>Gammaproteobacteria</taxon>
        <taxon>Pseudomonadales</taxon>
        <taxon>Pseudomonadaceae</taxon>
        <taxon>Pseudomonas</taxon>
        <taxon>Pseudomonas amygdali</taxon>
    </lineage>
</organism>
<dbReference type="InterPro" id="IPR050126">
    <property type="entry name" value="Ap4A_hydrolase"/>
</dbReference>
<name>A0AAD0M5V0_PSEAV</name>